<accession>A0ABQ2AGM5</accession>
<dbReference type="RefSeq" id="WP_188563784.1">
    <property type="nucleotide sequence ID" value="NZ_BMGY01000069.1"/>
</dbReference>
<dbReference type="PANTHER" id="PTHR34822">
    <property type="entry name" value="GRPB DOMAIN PROTEIN (AFU_ORTHOLOGUE AFUA_1G01530)"/>
    <property type="match status" value="1"/>
</dbReference>
<dbReference type="InterPro" id="IPR043519">
    <property type="entry name" value="NT_sf"/>
</dbReference>
<protein>
    <recommendedName>
        <fullName evidence="3">GrpB family protein</fullName>
    </recommendedName>
</protein>
<dbReference type="InterPro" id="IPR007344">
    <property type="entry name" value="GrpB/CoaE"/>
</dbReference>
<proteinExistence type="predicted"/>
<evidence type="ECO:0008006" key="3">
    <source>
        <dbReference type="Google" id="ProtNLM"/>
    </source>
</evidence>
<dbReference type="Gene3D" id="3.30.460.10">
    <property type="entry name" value="Beta Polymerase, domain 2"/>
    <property type="match status" value="1"/>
</dbReference>
<comment type="caution">
    <text evidence="1">The sequence shown here is derived from an EMBL/GenBank/DDBJ whole genome shotgun (WGS) entry which is preliminary data.</text>
</comment>
<keyword evidence="2" id="KW-1185">Reference proteome</keyword>
<dbReference type="SUPFAM" id="SSF81301">
    <property type="entry name" value="Nucleotidyltransferase"/>
    <property type="match status" value="1"/>
</dbReference>
<dbReference type="EMBL" id="BMGY01000069">
    <property type="protein sequence ID" value="GGH91307.1"/>
    <property type="molecule type" value="Genomic_DNA"/>
</dbReference>
<gene>
    <name evidence="1" type="ORF">GCM10011495_39120</name>
</gene>
<reference evidence="2" key="1">
    <citation type="journal article" date="2019" name="Int. J. Syst. Evol. Microbiol.">
        <title>The Global Catalogue of Microorganisms (GCM) 10K type strain sequencing project: providing services to taxonomists for standard genome sequencing and annotation.</title>
        <authorList>
            <consortium name="The Broad Institute Genomics Platform"/>
            <consortium name="The Broad Institute Genome Sequencing Center for Infectious Disease"/>
            <person name="Wu L."/>
            <person name="Ma J."/>
        </authorList>
    </citation>
    <scope>NUCLEOTIDE SEQUENCE [LARGE SCALE GENOMIC DNA]</scope>
    <source>
        <strain evidence="2">CGMCC 1.14966</strain>
    </source>
</reference>
<dbReference type="Proteomes" id="UP000637774">
    <property type="component" value="Unassembled WGS sequence"/>
</dbReference>
<dbReference type="Pfam" id="PF04229">
    <property type="entry name" value="GrpB"/>
    <property type="match status" value="1"/>
</dbReference>
<evidence type="ECO:0000313" key="2">
    <source>
        <dbReference type="Proteomes" id="UP000637774"/>
    </source>
</evidence>
<dbReference type="PANTHER" id="PTHR34822:SF1">
    <property type="entry name" value="GRPB FAMILY PROTEIN"/>
    <property type="match status" value="1"/>
</dbReference>
<sequence>MPNHNLFASSRPVVLLPHQASWAREFAEIAERIHALAGNAVSRIDHIGSTAVPALSAKDVIDIQLTVADIENAAPLINSLAQANFRAEASFEYDDFHGLPPQSPELRKRYLREPAGERRTHVHVREAGRFNTRYALLFRDYLRANAAAREEYELLKHRATEVFPNSVDGYLFLKEPVFHLIHQAAELWAQKVGWKNN</sequence>
<organism evidence="1 2">
    <name type="scientific">Hymenobacter frigidus</name>
    <dbReference type="NCBI Taxonomy" id="1524095"/>
    <lineage>
        <taxon>Bacteria</taxon>
        <taxon>Pseudomonadati</taxon>
        <taxon>Bacteroidota</taxon>
        <taxon>Cytophagia</taxon>
        <taxon>Cytophagales</taxon>
        <taxon>Hymenobacteraceae</taxon>
        <taxon>Hymenobacter</taxon>
    </lineage>
</organism>
<name>A0ABQ2AGM5_9BACT</name>
<evidence type="ECO:0000313" key="1">
    <source>
        <dbReference type="EMBL" id="GGH91307.1"/>
    </source>
</evidence>